<dbReference type="InterPro" id="IPR003141">
    <property type="entry name" value="Pol/His_phosphatase_N"/>
</dbReference>
<dbReference type="CDD" id="cd07437">
    <property type="entry name" value="PHP_HisPPase_Ycdx_like"/>
    <property type="match status" value="1"/>
</dbReference>
<dbReference type="InterPro" id="IPR050243">
    <property type="entry name" value="PHP_phosphatase"/>
</dbReference>
<dbReference type="Pfam" id="PF02811">
    <property type="entry name" value="PHP"/>
    <property type="match status" value="1"/>
</dbReference>
<proteinExistence type="predicted"/>
<dbReference type="InterPro" id="IPR016195">
    <property type="entry name" value="Pol/histidinol_Pase-like"/>
</dbReference>
<accession>A0AA48HWM7</accession>
<dbReference type="Gene3D" id="3.20.20.140">
    <property type="entry name" value="Metal-dependent hydrolases"/>
    <property type="match status" value="1"/>
</dbReference>
<reference evidence="2" key="1">
    <citation type="journal article" date="2023" name="ISME J.">
        <title>Emergence of putative energy parasites within Clostridia revealed by genome analysis of a novel endosymbiotic clade.</title>
        <authorList>
            <person name="Takahashi K."/>
            <person name="Kuwahara H."/>
            <person name="Horikawa Y."/>
            <person name="Izawa K."/>
            <person name="Kato D."/>
            <person name="Inagaki T."/>
            <person name="Yuki M."/>
            <person name="Ohkuma M."/>
            <person name="Hongoh Y."/>
        </authorList>
    </citation>
    <scope>NUCLEOTIDE SEQUENCE</scope>
    <source>
        <strain evidence="2">RsTa-C01</strain>
    </source>
</reference>
<feature type="domain" description="Polymerase/histidinol phosphatase N-terminal" evidence="1">
    <location>
        <begin position="5"/>
        <end position="79"/>
    </location>
</feature>
<dbReference type="InterPro" id="IPR004013">
    <property type="entry name" value="PHP_dom"/>
</dbReference>
<dbReference type="GO" id="GO:0042578">
    <property type="term" value="F:phosphoric ester hydrolase activity"/>
    <property type="evidence" value="ECO:0007669"/>
    <property type="project" value="TreeGrafter"/>
</dbReference>
<dbReference type="SMART" id="SM00481">
    <property type="entry name" value="POLIIIAc"/>
    <property type="match status" value="1"/>
</dbReference>
<dbReference type="PANTHER" id="PTHR36928:SF1">
    <property type="entry name" value="PHOSPHATASE YCDX-RELATED"/>
    <property type="match status" value="1"/>
</dbReference>
<dbReference type="PANTHER" id="PTHR36928">
    <property type="entry name" value="PHOSPHATASE YCDX-RELATED"/>
    <property type="match status" value="1"/>
</dbReference>
<evidence type="ECO:0000259" key="1">
    <source>
        <dbReference type="SMART" id="SM00481"/>
    </source>
</evidence>
<name>A0AA48HWM7_9FIRM</name>
<dbReference type="Proteomes" id="UP001335720">
    <property type="component" value="Chromosome"/>
</dbReference>
<dbReference type="SUPFAM" id="SSF89550">
    <property type="entry name" value="PHP domain-like"/>
    <property type="match status" value="1"/>
</dbReference>
<sequence>MRLIADMHCHTIASSHAYSTISENVQEAKKIGLKFLAITDHTGDMPGAPDPWYFDNLKIIPREIDDLVILKGVESNILNNNGEIDVPNEELEWVVASIHDVAYFGDHTLKDCTNAWLNVAKNPIVNVIGHSGLCDFKYDYKKVIPEFGKNGKLVEINNSSFVIRPKSIENCKQIALLCKEYGVSIIVNSDSHFYTQIGKFDKALELLKDIDFPEKLIINSSYDRFKVYLEKYTKIFLT</sequence>
<dbReference type="GO" id="GO:0008270">
    <property type="term" value="F:zinc ion binding"/>
    <property type="evidence" value="ECO:0007669"/>
    <property type="project" value="TreeGrafter"/>
</dbReference>
<organism evidence="2">
    <name type="scientific">Candidatus Paraimprobicoccus trichonymphae</name>
    <dbReference type="NCBI Taxonomy" id="3033793"/>
    <lineage>
        <taxon>Bacteria</taxon>
        <taxon>Bacillati</taxon>
        <taxon>Bacillota</taxon>
        <taxon>Clostridia</taxon>
        <taxon>Candidatus Paraimprobicoccus</taxon>
    </lineage>
</organism>
<evidence type="ECO:0000313" key="2">
    <source>
        <dbReference type="EMBL" id="BED92748.1"/>
    </source>
</evidence>
<dbReference type="GO" id="GO:0005829">
    <property type="term" value="C:cytosol"/>
    <property type="evidence" value="ECO:0007669"/>
    <property type="project" value="TreeGrafter"/>
</dbReference>
<dbReference type="AlphaFoldDB" id="A0AA48HWM7"/>
<protein>
    <submittedName>
        <fullName evidence="2">PHP domain-containing protein</fullName>
    </submittedName>
</protein>
<gene>
    <name evidence="2" type="ORF">RsTaC01_0610</name>
</gene>
<dbReference type="NCBIfam" id="NF006702">
    <property type="entry name" value="PRK09248.1"/>
    <property type="match status" value="1"/>
</dbReference>
<dbReference type="KEGG" id="ptrh:RsTaC01_0610"/>
<dbReference type="EMBL" id="AP027925">
    <property type="protein sequence ID" value="BED92748.1"/>
    <property type="molecule type" value="Genomic_DNA"/>
</dbReference>